<keyword evidence="1" id="KW-0812">Transmembrane</keyword>
<evidence type="ECO:0000259" key="2">
    <source>
        <dbReference type="Pfam" id="PF00487"/>
    </source>
</evidence>
<dbReference type="EMBL" id="CAAALY010286725">
    <property type="protein sequence ID" value="VEL43908.1"/>
    <property type="molecule type" value="Genomic_DNA"/>
</dbReference>
<evidence type="ECO:0000313" key="4">
    <source>
        <dbReference type="Proteomes" id="UP000784294"/>
    </source>
</evidence>
<feature type="transmembrane region" description="Helical" evidence="1">
    <location>
        <begin position="51"/>
        <end position="75"/>
    </location>
</feature>
<dbReference type="OrthoDB" id="200948at2759"/>
<dbReference type="Proteomes" id="UP000784294">
    <property type="component" value="Unassembled WGS sequence"/>
</dbReference>
<dbReference type="AlphaFoldDB" id="A0A3S5BDM7"/>
<dbReference type="PANTHER" id="PTHR12879:SF8">
    <property type="entry name" value="SPHINGOLIPID DELTA(4)-DESATURASE DES1"/>
    <property type="match status" value="1"/>
</dbReference>
<sequence length="206" mass="24062">MRIEAYLFRSPILRIVWLFLHPIIHSVRPFIKSPKPILLWELINFAVQLPFSALVYWTFGLWPTAYLLCGTLLGLGPHPMAGHFISEHYLFTDRQATHSYYGPLNHLLFNVGYHVEHHDFPYIPHTRLHLVKAMAPEFYDHLPYHTSMCKLRTVAYSQRSLEFVTIIRANTKTSPMRFREIPSQTTESFTVCRFADTPKMTPAGIY</sequence>
<proteinExistence type="predicted"/>
<keyword evidence="4" id="KW-1185">Reference proteome</keyword>
<comment type="caution">
    <text evidence="3">The sequence shown here is derived from an EMBL/GenBank/DDBJ whole genome shotgun (WGS) entry which is preliminary data.</text>
</comment>
<name>A0A3S5BDM7_9PLAT</name>
<dbReference type="InterPro" id="IPR005804">
    <property type="entry name" value="FA_desaturase_dom"/>
</dbReference>
<accession>A0A3S5BDM7</accession>
<keyword evidence="1" id="KW-0472">Membrane</keyword>
<gene>
    <name evidence="3" type="ORF">PXEA_LOCUS37348</name>
</gene>
<dbReference type="Pfam" id="PF00487">
    <property type="entry name" value="FA_desaturase"/>
    <property type="match status" value="1"/>
</dbReference>
<protein>
    <recommendedName>
        <fullName evidence="2">Fatty acid desaturase domain-containing protein</fullName>
    </recommendedName>
</protein>
<keyword evidence="1" id="KW-1133">Transmembrane helix</keyword>
<feature type="domain" description="Fatty acid desaturase" evidence="2">
    <location>
        <begin position="15"/>
        <end position="145"/>
    </location>
</feature>
<evidence type="ECO:0000313" key="3">
    <source>
        <dbReference type="EMBL" id="VEL43908.1"/>
    </source>
</evidence>
<dbReference type="GO" id="GO:0046513">
    <property type="term" value="P:ceramide biosynthetic process"/>
    <property type="evidence" value="ECO:0007669"/>
    <property type="project" value="TreeGrafter"/>
</dbReference>
<reference evidence="3" key="1">
    <citation type="submission" date="2018-11" db="EMBL/GenBank/DDBJ databases">
        <authorList>
            <consortium name="Pathogen Informatics"/>
        </authorList>
    </citation>
    <scope>NUCLEOTIDE SEQUENCE</scope>
</reference>
<dbReference type="PANTHER" id="PTHR12879">
    <property type="entry name" value="SPHINGOLIPID DELTA 4 DESATURASE/C-4 HYDROXYLASE PROTEIN DES2"/>
    <property type="match status" value="1"/>
</dbReference>
<organism evidence="3 4">
    <name type="scientific">Protopolystoma xenopodis</name>
    <dbReference type="NCBI Taxonomy" id="117903"/>
    <lineage>
        <taxon>Eukaryota</taxon>
        <taxon>Metazoa</taxon>
        <taxon>Spiralia</taxon>
        <taxon>Lophotrochozoa</taxon>
        <taxon>Platyhelminthes</taxon>
        <taxon>Monogenea</taxon>
        <taxon>Polyopisthocotylea</taxon>
        <taxon>Polystomatidea</taxon>
        <taxon>Polystomatidae</taxon>
        <taxon>Protopolystoma</taxon>
    </lineage>
</organism>
<dbReference type="GO" id="GO:0042284">
    <property type="term" value="F:sphingolipid delta-4 desaturase activity"/>
    <property type="evidence" value="ECO:0007669"/>
    <property type="project" value="TreeGrafter"/>
</dbReference>
<dbReference type="GO" id="GO:0016020">
    <property type="term" value="C:membrane"/>
    <property type="evidence" value="ECO:0007669"/>
    <property type="project" value="GOC"/>
</dbReference>
<evidence type="ECO:0000256" key="1">
    <source>
        <dbReference type="SAM" id="Phobius"/>
    </source>
</evidence>